<feature type="site" description="Transition state stabilizer" evidence="7">
    <location>
        <position position="56"/>
    </location>
</feature>
<dbReference type="InterPro" id="IPR001228">
    <property type="entry name" value="IspD"/>
</dbReference>
<dbReference type="Gene3D" id="3.90.550.10">
    <property type="entry name" value="Spore Coat Polysaccharide Biosynthesis Protein SpsA, Chain A"/>
    <property type="match status" value="1"/>
</dbReference>
<dbReference type="EMBL" id="QWKY01000012">
    <property type="protein sequence ID" value="RIH79696.1"/>
    <property type="molecule type" value="Genomic_DNA"/>
</dbReference>
<dbReference type="PANTHER" id="PTHR32125:SF4">
    <property type="entry name" value="2-C-METHYL-D-ERYTHRITOL 4-PHOSPHATE CYTIDYLYLTRANSFERASE, CHLOROPLASTIC"/>
    <property type="match status" value="1"/>
</dbReference>
<gene>
    <name evidence="7 8" type="primary">ispD</name>
    <name evidence="8" type="ORF">Mhypo_00981</name>
</gene>
<dbReference type="InterPro" id="IPR050088">
    <property type="entry name" value="IspD/TarI_cytidylyltransf_bact"/>
</dbReference>
<keyword evidence="4 7" id="KW-0808">Transferase</keyword>
<evidence type="ECO:0000256" key="2">
    <source>
        <dbReference type="ARBA" id="ARBA00004787"/>
    </source>
</evidence>
<feature type="site" description="Positions MEP for the nucleophilic attack" evidence="7">
    <location>
        <position position="228"/>
    </location>
</feature>
<evidence type="ECO:0000256" key="4">
    <source>
        <dbReference type="ARBA" id="ARBA00022679"/>
    </source>
</evidence>
<proteinExistence type="inferred from homology"/>
<evidence type="ECO:0000313" key="9">
    <source>
        <dbReference type="Proteomes" id="UP000265443"/>
    </source>
</evidence>
<evidence type="ECO:0000256" key="6">
    <source>
        <dbReference type="ARBA" id="ARBA00023229"/>
    </source>
</evidence>
<dbReference type="PANTHER" id="PTHR32125">
    <property type="entry name" value="2-C-METHYL-D-ERYTHRITOL 4-PHOSPHATE CYTIDYLYLTRANSFERASE, CHLOROPLASTIC"/>
    <property type="match status" value="1"/>
</dbReference>
<dbReference type="EC" id="2.7.7.60" evidence="7"/>
<comment type="catalytic activity">
    <reaction evidence="1 7">
        <text>2-C-methyl-D-erythritol 4-phosphate + CTP + H(+) = 4-CDP-2-C-methyl-D-erythritol + diphosphate</text>
        <dbReference type="Rhea" id="RHEA:13429"/>
        <dbReference type="ChEBI" id="CHEBI:15378"/>
        <dbReference type="ChEBI" id="CHEBI:33019"/>
        <dbReference type="ChEBI" id="CHEBI:37563"/>
        <dbReference type="ChEBI" id="CHEBI:57823"/>
        <dbReference type="ChEBI" id="CHEBI:58262"/>
        <dbReference type="EC" id="2.7.7.60"/>
    </reaction>
</comment>
<dbReference type="Pfam" id="PF01128">
    <property type="entry name" value="IspD"/>
    <property type="match status" value="1"/>
</dbReference>
<dbReference type="NCBIfam" id="TIGR00453">
    <property type="entry name" value="ispD"/>
    <property type="match status" value="1"/>
</dbReference>
<keyword evidence="9" id="KW-1185">Reference proteome</keyword>
<dbReference type="InterPro" id="IPR034683">
    <property type="entry name" value="IspD/TarI"/>
</dbReference>
<keyword evidence="6 7" id="KW-0414">Isoprene biosynthesis</keyword>
<evidence type="ECO:0000256" key="7">
    <source>
        <dbReference type="HAMAP-Rule" id="MF_00108"/>
    </source>
</evidence>
<comment type="caution">
    <text evidence="8">The sequence shown here is derived from an EMBL/GenBank/DDBJ whole genome shotgun (WGS) entry which is preliminary data.</text>
</comment>
<dbReference type="CDD" id="cd02516">
    <property type="entry name" value="CDP-ME_synthetase"/>
    <property type="match status" value="1"/>
</dbReference>
<keyword evidence="5 7" id="KW-0548">Nucleotidyltransferase</keyword>
<dbReference type="InterPro" id="IPR018294">
    <property type="entry name" value="ISPD_synthase_CS"/>
</dbReference>
<evidence type="ECO:0000313" key="8">
    <source>
        <dbReference type="EMBL" id="RIH79696.1"/>
    </source>
</evidence>
<protein>
    <recommendedName>
        <fullName evidence="7">2-C-methyl-D-erythritol 4-phosphate cytidylyltransferase</fullName>
        <ecNumber evidence="7">2.7.7.60</ecNumber>
    </recommendedName>
    <alternativeName>
        <fullName evidence="7">4-diphosphocytidyl-2C-methyl-D-erythritol synthase</fullName>
    </alternativeName>
    <alternativeName>
        <fullName evidence="7">MEP cytidylyltransferase</fullName>
        <shortName evidence="7">MCT</shortName>
    </alternativeName>
</protein>
<dbReference type="SUPFAM" id="SSF53448">
    <property type="entry name" value="Nucleotide-diphospho-sugar transferases"/>
    <property type="match status" value="1"/>
</dbReference>
<comment type="pathway">
    <text evidence="2 7">Isoprenoid biosynthesis; isopentenyl diphosphate biosynthesis via DXP pathway; isopentenyl diphosphate from 1-deoxy-D-xylulose 5-phosphate: step 2/6.</text>
</comment>
<feature type="site" description="Transition state stabilizer" evidence="7">
    <location>
        <position position="50"/>
    </location>
</feature>
<evidence type="ECO:0000256" key="5">
    <source>
        <dbReference type="ARBA" id="ARBA00022695"/>
    </source>
</evidence>
<evidence type="ECO:0000256" key="3">
    <source>
        <dbReference type="ARBA" id="ARBA00009789"/>
    </source>
</evidence>
<reference evidence="8 9" key="1">
    <citation type="submission" date="2018-08" db="EMBL/GenBank/DDBJ databases">
        <title>Meiothermus hypogaeus DSM 23238 genome sequencing project.</title>
        <authorList>
            <person name="Da Costa M.S."/>
            <person name="Albuquerque L."/>
            <person name="Raposo P."/>
            <person name="Froufe H.J.C."/>
            <person name="Barroso C.S."/>
            <person name="Egas C."/>
        </authorList>
    </citation>
    <scope>NUCLEOTIDE SEQUENCE [LARGE SCALE GENOMIC DNA]</scope>
    <source>
        <strain evidence="8 9">DSM 23238</strain>
    </source>
</reference>
<dbReference type="GO" id="GO:0050518">
    <property type="term" value="F:2-C-methyl-D-erythritol 4-phosphate cytidylyltransferase activity"/>
    <property type="evidence" value="ECO:0007669"/>
    <property type="project" value="UniProtKB-EC"/>
</dbReference>
<feature type="site" description="Positions MEP for the nucleophilic attack" evidence="7">
    <location>
        <position position="172"/>
    </location>
</feature>
<dbReference type="HAMAP" id="MF_00108">
    <property type="entry name" value="IspD"/>
    <property type="match status" value="1"/>
</dbReference>
<dbReference type="Proteomes" id="UP000265443">
    <property type="component" value="Unassembled WGS sequence"/>
</dbReference>
<dbReference type="PROSITE" id="PS01295">
    <property type="entry name" value="ISPD"/>
    <property type="match status" value="1"/>
</dbReference>
<comment type="function">
    <text evidence="7">Catalyzes the formation of 4-diphosphocytidyl-2-C-methyl-D-erythritol from CTP and 2-C-methyl-D-erythritol 4-phosphate (MEP).</text>
</comment>
<accession>A0ABX9MP20</accession>
<organism evidence="8 9">
    <name type="scientific">Meiothermus hypogaeus</name>
    <dbReference type="NCBI Taxonomy" id="884155"/>
    <lineage>
        <taxon>Bacteria</taxon>
        <taxon>Thermotogati</taxon>
        <taxon>Deinococcota</taxon>
        <taxon>Deinococci</taxon>
        <taxon>Thermales</taxon>
        <taxon>Thermaceae</taxon>
        <taxon>Meiothermus</taxon>
    </lineage>
</organism>
<name>A0ABX9MP20_9DEIN</name>
<sequence>MEIWAFKTELPTLTGAPSLCCRVACLPAFYGTIPGVKVSVLLPAAGSGERIGRGPKAFLKVDEKTLLEWVLEGFAWADEIIVALPKGFEDTGLSVLTVPGGATRQQSVCNLVQVATGEIVLVHDVARPFVVRAAVERLLSEVRTSGAATLAVPVPDTLVQEQSGRYGAVIPREHHRLVQTPQGFRREVLLQAHLKARVEGLEFTDDAQLVRWQGHPVALVEGDRRMFKITYPEDLLLAEGLARVWNS</sequence>
<comment type="similarity">
    <text evidence="3 7">Belongs to the IspD/TarI cytidylyltransferase family. IspD subfamily.</text>
</comment>
<evidence type="ECO:0000256" key="1">
    <source>
        <dbReference type="ARBA" id="ARBA00001282"/>
    </source>
</evidence>
<dbReference type="InterPro" id="IPR029044">
    <property type="entry name" value="Nucleotide-diphossugar_trans"/>
</dbReference>